<dbReference type="InterPro" id="IPR027359">
    <property type="entry name" value="Volt_channel_dom_sf"/>
</dbReference>
<evidence type="ECO:0000313" key="11">
    <source>
        <dbReference type="EMBL" id="EDY58463.1"/>
    </source>
</evidence>
<feature type="region of interest" description="Disordered" evidence="8">
    <location>
        <begin position="1"/>
        <end position="271"/>
    </location>
</feature>
<gene>
    <name evidence="11" type="ORF">SSEG_05043</name>
</gene>
<feature type="compositionally biased region" description="Basic and acidic residues" evidence="8">
    <location>
        <begin position="261"/>
        <end position="271"/>
    </location>
</feature>
<dbReference type="Gene3D" id="1.10.287.70">
    <property type="match status" value="1"/>
</dbReference>
<feature type="compositionally biased region" description="Basic and acidic residues" evidence="8">
    <location>
        <begin position="85"/>
        <end position="129"/>
    </location>
</feature>
<feature type="compositionally biased region" description="Basic and acidic residues" evidence="8">
    <location>
        <begin position="189"/>
        <end position="238"/>
    </location>
</feature>
<sequence>MDDDSGTRPGGDRQGADDSGTRPDSDGQRADDSRTRPGGNEQGTDDTDDRPGGNRQGADDNRTRPSGNERGTDDTDARPGGNRQGAEDNRTRRGGNEQGTDHTDARPDSDGQGAEDNRTRPSRNRHEPDGTGARQPQDTDAHQAQDSDAHEPQRNDPRQSSGNHAPESDGNDGHEPDGTDAHQPQGSDTHPRQPSDHNAPEPHAPGKREGHGPAGDEARDTHEADIHSTPDDETHDTPGRPPRAGPTHRRTHTTNTSGTHRSPEAAHRQARWEQHAEIPLAVASLVFLAGYALRVLARGLPEAALDLCLAVTLAAWALFAVDYAVRWRLSGQRLHFVRKHVLDTVVLLLPLLRPLRVVKVYEAVLRRRGEPRLALHARVIAYSGLSTLLLGFAGALAVYQQERDAPGTTMPTFGDAVWWACATLTTVGYGDVTPVTPLGRLIAVGVMMIGMALLAAVTGTFASWLLQVFSREDDERPPGS</sequence>
<keyword evidence="12" id="KW-1185">Reference proteome</keyword>
<evidence type="ECO:0000256" key="5">
    <source>
        <dbReference type="ARBA" id="ARBA00023065"/>
    </source>
</evidence>
<feature type="compositionally biased region" description="Basic and acidic residues" evidence="8">
    <location>
        <begin position="171"/>
        <end position="180"/>
    </location>
</feature>
<feature type="transmembrane region" description="Helical" evidence="9">
    <location>
        <begin position="379"/>
        <end position="399"/>
    </location>
</feature>
<evidence type="ECO:0000313" key="12">
    <source>
        <dbReference type="Proteomes" id="UP000002785"/>
    </source>
</evidence>
<evidence type="ECO:0000256" key="3">
    <source>
        <dbReference type="ARBA" id="ARBA00022692"/>
    </source>
</evidence>
<dbReference type="PANTHER" id="PTHR11537:SF254">
    <property type="entry name" value="POTASSIUM VOLTAGE-GATED CHANNEL PROTEIN SHAB"/>
    <property type="match status" value="1"/>
</dbReference>
<evidence type="ECO:0000256" key="4">
    <source>
        <dbReference type="ARBA" id="ARBA00022989"/>
    </source>
</evidence>
<evidence type="ECO:0000256" key="2">
    <source>
        <dbReference type="ARBA" id="ARBA00022448"/>
    </source>
</evidence>
<accession>B5I058</accession>
<evidence type="ECO:0000256" key="9">
    <source>
        <dbReference type="SAM" id="Phobius"/>
    </source>
</evidence>
<keyword evidence="4 9" id="KW-1133">Transmembrane helix</keyword>
<reference evidence="11" key="1">
    <citation type="submission" date="2009-10" db="EMBL/GenBank/DDBJ databases">
        <title>The genome sequence of Streptomyces sviceus strain ATCC 29083.</title>
        <authorList>
            <consortium name="The Broad Institute Genome Sequencing Platform"/>
            <consortium name="Broad Institute Microbial Sequencing Center"/>
            <person name="Fischbach M."/>
            <person name="Godfrey P."/>
            <person name="Ward D."/>
            <person name="Young S."/>
            <person name="Zeng Q."/>
            <person name="Koehrsen M."/>
            <person name="Alvarado L."/>
            <person name="Berlin A.M."/>
            <person name="Bochicchio J."/>
            <person name="Borenstein D."/>
            <person name="Chapman S.B."/>
            <person name="Chen Z."/>
            <person name="Engels R."/>
            <person name="Freedman E."/>
            <person name="Gellesch M."/>
            <person name="Goldberg J."/>
            <person name="Griggs A."/>
            <person name="Gujja S."/>
            <person name="Heilman E.R."/>
            <person name="Heiman D.I."/>
            <person name="Hepburn T.A."/>
            <person name="Howarth C."/>
            <person name="Jen D."/>
            <person name="Larson L."/>
            <person name="Lewis B."/>
            <person name="Mehta T."/>
            <person name="Park D."/>
            <person name="Pearson M."/>
            <person name="Richards J."/>
            <person name="Roberts A."/>
            <person name="Saif S."/>
            <person name="Shea T.D."/>
            <person name="Shenoy N."/>
            <person name="Sisk P."/>
            <person name="Stolte C."/>
            <person name="Sykes S.N."/>
            <person name="Thomson T."/>
            <person name="Walk T."/>
            <person name="White J."/>
            <person name="Yandava C."/>
            <person name="Straight P."/>
            <person name="Clardy J."/>
            <person name="Hung D."/>
            <person name="Kolter R."/>
            <person name="Mekalanos J."/>
            <person name="Walker S."/>
            <person name="Walsh C.T."/>
            <person name="Wieland-Brown L.C."/>
            <person name="Haas B."/>
            <person name="Nusbaum C."/>
            <person name="Birren B."/>
        </authorList>
    </citation>
    <scope>NUCLEOTIDE SEQUENCE [LARGE SCALE GENOMIC DNA]</scope>
    <source>
        <strain evidence="11">ATCC 29083</strain>
    </source>
</reference>
<keyword evidence="7" id="KW-0407">Ion channel</keyword>
<dbReference type="SUPFAM" id="SSF81324">
    <property type="entry name" value="Voltage-gated potassium channels"/>
    <property type="match status" value="1"/>
</dbReference>
<evidence type="ECO:0000256" key="6">
    <source>
        <dbReference type="ARBA" id="ARBA00023136"/>
    </source>
</evidence>
<feature type="transmembrane region" description="Helical" evidence="9">
    <location>
        <begin position="441"/>
        <end position="466"/>
    </location>
</feature>
<proteinExistence type="predicted"/>
<feature type="compositionally biased region" description="Basic and acidic residues" evidence="8">
    <location>
        <begin position="49"/>
        <end position="63"/>
    </location>
</feature>
<dbReference type="InterPro" id="IPR013099">
    <property type="entry name" value="K_chnl_dom"/>
</dbReference>
<keyword evidence="2" id="KW-0813">Transport</keyword>
<keyword evidence="5" id="KW-0406">Ion transport</keyword>
<evidence type="ECO:0000256" key="8">
    <source>
        <dbReference type="SAM" id="MobiDB-lite"/>
    </source>
</evidence>
<dbReference type="eggNOG" id="COG1226">
    <property type="taxonomic scope" value="Bacteria"/>
</dbReference>
<keyword evidence="6 9" id="KW-0472">Membrane</keyword>
<dbReference type="AlphaFoldDB" id="B5I058"/>
<dbReference type="Proteomes" id="UP000002785">
    <property type="component" value="Chromosome"/>
</dbReference>
<dbReference type="Gene3D" id="1.20.120.350">
    <property type="entry name" value="Voltage-gated potassium channels. Chain C"/>
    <property type="match status" value="1"/>
</dbReference>
<feature type="compositionally biased region" description="Basic and acidic residues" evidence="8">
    <location>
        <begin position="137"/>
        <end position="157"/>
    </location>
</feature>
<organism evidence="11 12">
    <name type="scientific">Streptomyces sviceus (strain ATCC 29083 / DSM 924 / JCM 4929 / NBRC 13980 / NCIMB 11184 / NRRL 5439 / UC 5370)</name>
    <dbReference type="NCBI Taxonomy" id="463191"/>
    <lineage>
        <taxon>Bacteria</taxon>
        <taxon>Bacillati</taxon>
        <taxon>Actinomycetota</taxon>
        <taxon>Actinomycetes</taxon>
        <taxon>Kitasatosporales</taxon>
        <taxon>Streptomycetaceae</taxon>
        <taxon>Streptomyces</taxon>
    </lineage>
</organism>
<name>B5I058_STRX2</name>
<dbReference type="GO" id="GO:0008076">
    <property type="term" value="C:voltage-gated potassium channel complex"/>
    <property type="evidence" value="ECO:0007669"/>
    <property type="project" value="InterPro"/>
</dbReference>
<protein>
    <submittedName>
        <fullName evidence="11">Circumsporozoite protein</fullName>
    </submittedName>
</protein>
<feature type="transmembrane region" description="Helical" evidence="9">
    <location>
        <begin position="303"/>
        <end position="321"/>
    </location>
</feature>
<dbReference type="HOGENOM" id="CLU_568497_0_0_11"/>
<feature type="compositionally biased region" description="Basic and acidic residues" evidence="8">
    <location>
        <begin position="10"/>
        <end position="35"/>
    </location>
</feature>
<dbReference type="GO" id="GO:0005249">
    <property type="term" value="F:voltage-gated potassium channel activity"/>
    <property type="evidence" value="ECO:0007669"/>
    <property type="project" value="InterPro"/>
</dbReference>
<comment type="subcellular location">
    <subcellularLocation>
        <location evidence="1">Membrane</location>
        <topology evidence="1">Multi-pass membrane protein</topology>
    </subcellularLocation>
</comment>
<feature type="domain" description="Potassium channel" evidence="10">
    <location>
        <begin position="393"/>
        <end position="466"/>
    </location>
</feature>
<dbReference type="GO" id="GO:0001508">
    <property type="term" value="P:action potential"/>
    <property type="evidence" value="ECO:0007669"/>
    <property type="project" value="TreeGrafter"/>
</dbReference>
<evidence type="ECO:0000256" key="1">
    <source>
        <dbReference type="ARBA" id="ARBA00004141"/>
    </source>
</evidence>
<dbReference type="Pfam" id="PF07885">
    <property type="entry name" value="Ion_trans_2"/>
    <property type="match status" value="1"/>
</dbReference>
<dbReference type="EMBL" id="CM000951">
    <property type="protein sequence ID" value="EDY58463.1"/>
    <property type="molecule type" value="Genomic_DNA"/>
</dbReference>
<evidence type="ECO:0000256" key="7">
    <source>
        <dbReference type="ARBA" id="ARBA00023303"/>
    </source>
</evidence>
<dbReference type="InterPro" id="IPR028325">
    <property type="entry name" value="VG_K_chnl"/>
</dbReference>
<dbReference type="PANTHER" id="PTHR11537">
    <property type="entry name" value="VOLTAGE-GATED POTASSIUM CHANNEL"/>
    <property type="match status" value="1"/>
</dbReference>
<keyword evidence="3 9" id="KW-0812">Transmembrane</keyword>
<evidence type="ECO:0000259" key="10">
    <source>
        <dbReference type="Pfam" id="PF07885"/>
    </source>
</evidence>